<organism evidence="3 4">
    <name type="scientific">Pseudoalteromonas aurantia</name>
    <dbReference type="NCBI Taxonomy" id="43654"/>
    <lineage>
        <taxon>Bacteria</taxon>
        <taxon>Pseudomonadati</taxon>
        <taxon>Pseudomonadota</taxon>
        <taxon>Gammaproteobacteria</taxon>
        <taxon>Alteromonadales</taxon>
        <taxon>Pseudoalteromonadaceae</taxon>
        <taxon>Pseudoalteromonas</taxon>
    </lineage>
</organism>
<proteinExistence type="predicted"/>
<evidence type="ECO:0000256" key="2">
    <source>
        <dbReference type="SAM" id="SignalP"/>
    </source>
</evidence>
<protein>
    <submittedName>
        <fullName evidence="3">Transporter</fullName>
    </submittedName>
</protein>
<dbReference type="OrthoDB" id="5607838at2"/>
<keyword evidence="1" id="KW-0175">Coiled coil</keyword>
<feature type="signal peptide" evidence="2">
    <location>
        <begin position="1"/>
        <end position="21"/>
    </location>
</feature>
<evidence type="ECO:0000313" key="3">
    <source>
        <dbReference type="EMBL" id="TMO67520.1"/>
    </source>
</evidence>
<dbReference type="InterPro" id="IPR010131">
    <property type="entry name" value="MdtP/NodT-like"/>
</dbReference>
<feature type="coiled-coil region" evidence="1">
    <location>
        <begin position="362"/>
        <end position="389"/>
    </location>
</feature>
<name>A0A5S3V6Z9_9GAMM</name>
<dbReference type="RefSeq" id="WP_138592320.1">
    <property type="nucleotide sequence ID" value="NZ_PNBX01000055.1"/>
</dbReference>
<dbReference type="PANTHER" id="PTHR30203:SF24">
    <property type="entry name" value="BLR4935 PROTEIN"/>
    <property type="match status" value="1"/>
</dbReference>
<comment type="caution">
    <text evidence="3">The sequence shown here is derived from an EMBL/GenBank/DDBJ whole genome shotgun (WGS) entry which is preliminary data.</text>
</comment>
<reference evidence="3 4" key="1">
    <citation type="submission" date="2018-01" db="EMBL/GenBank/DDBJ databases">
        <authorList>
            <person name="Paulsen S."/>
            <person name="Gram L.K."/>
        </authorList>
    </citation>
    <scope>NUCLEOTIDE SEQUENCE [LARGE SCALE GENOMIC DNA]</scope>
    <source>
        <strain evidence="3 4">S3790</strain>
    </source>
</reference>
<dbReference type="PANTHER" id="PTHR30203">
    <property type="entry name" value="OUTER MEMBRANE CATION EFFLUX PROTEIN"/>
    <property type="match status" value="1"/>
</dbReference>
<evidence type="ECO:0000313" key="4">
    <source>
        <dbReference type="Proteomes" id="UP000307217"/>
    </source>
</evidence>
<dbReference type="AlphaFoldDB" id="A0A5S3V6Z9"/>
<dbReference type="GO" id="GO:0015562">
    <property type="term" value="F:efflux transmembrane transporter activity"/>
    <property type="evidence" value="ECO:0007669"/>
    <property type="project" value="InterPro"/>
</dbReference>
<feature type="coiled-coil region" evidence="1">
    <location>
        <begin position="180"/>
        <end position="207"/>
    </location>
</feature>
<dbReference type="EMBL" id="PNBX01000055">
    <property type="protein sequence ID" value="TMO67520.1"/>
    <property type="molecule type" value="Genomic_DNA"/>
</dbReference>
<sequence>MKVFSSMTCAILFGTAQQALASTTPELTLSMAIEQAQNHDAWLVKSNQTQASLTAQQIAAGTWEDPKIAVAMNNLASSDFAFKRDNMSQLKVSMSQVLPRGASLQIKQNILALEAQQQKILRADRRAKVAMVVSELWLDAYTAKMTIELINKDAHLFEQLADISEANYASALGKTRQHDVIRAQVELAQLQDRLVVEQQRLATKKATLLNWLPASSPGSSAWQFNAHGDLFTIAKTLPDDTVFSSKHSSLTSLTPFGDETMALLMRHPRYLAQSKEVESAKQSVTLSEQKYKPQWTVNASYGYRADSPTGLERHDLLSVGFSFDLPLFTENKQDKEVLSAQSRTEALKTAQLLTLKELGAGLATEQQALTQLQKRLELYQDTILEQSHQQAEAALSAYNNDDGDFNTAVQAKITELNARIATLNIYIEKLKTLARINYYLAGTDTSLNDMTGGSYE</sequence>
<feature type="chain" id="PRO_5024433848" evidence="2">
    <location>
        <begin position="22"/>
        <end position="456"/>
    </location>
</feature>
<evidence type="ECO:0000256" key="1">
    <source>
        <dbReference type="SAM" id="Coils"/>
    </source>
</evidence>
<dbReference type="Proteomes" id="UP000307217">
    <property type="component" value="Unassembled WGS sequence"/>
</dbReference>
<dbReference type="SUPFAM" id="SSF56954">
    <property type="entry name" value="Outer membrane efflux proteins (OEP)"/>
    <property type="match status" value="1"/>
</dbReference>
<accession>A0A5S3V6Z9</accession>
<keyword evidence="2" id="KW-0732">Signal</keyword>
<gene>
    <name evidence="3" type="ORF">CWC19_13325</name>
</gene>
<dbReference type="Gene3D" id="1.20.1600.10">
    <property type="entry name" value="Outer membrane efflux proteins (OEP)"/>
    <property type="match status" value="1"/>
</dbReference>
<reference evidence="4" key="2">
    <citation type="submission" date="2019-06" db="EMBL/GenBank/DDBJ databases">
        <title>Co-occurence of chitin degradation, pigmentation and bioactivity in marine Pseudoalteromonas.</title>
        <authorList>
            <person name="Sonnenschein E.C."/>
            <person name="Bech P.K."/>
        </authorList>
    </citation>
    <scope>NUCLEOTIDE SEQUENCE [LARGE SCALE GENOMIC DNA]</scope>
    <source>
        <strain evidence="4">S3790</strain>
    </source>
</reference>